<feature type="region of interest" description="Disordered" evidence="1">
    <location>
        <begin position="1289"/>
        <end position="1313"/>
    </location>
</feature>
<feature type="region of interest" description="Disordered" evidence="1">
    <location>
        <begin position="303"/>
        <end position="331"/>
    </location>
</feature>
<accession>A0A9W7TRJ8</accession>
<name>A0A9W7TRJ8_TRIRA</name>
<feature type="compositionally biased region" description="Basic and acidic residues" evidence="1">
    <location>
        <begin position="208"/>
        <end position="220"/>
    </location>
</feature>
<feature type="compositionally biased region" description="Basic and acidic residues" evidence="1">
    <location>
        <begin position="1186"/>
        <end position="1201"/>
    </location>
</feature>
<evidence type="ECO:0000256" key="1">
    <source>
        <dbReference type="SAM" id="MobiDB-lite"/>
    </source>
</evidence>
<dbReference type="GO" id="GO:0005654">
    <property type="term" value="C:nucleoplasm"/>
    <property type="evidence" value="ECO:0007669"/>
    <property type="project" value="TreeGrafter"/>
</dbReference>
<feature type="compositionally biased region" description="Polar residues" evidence="1">
    <location>
        <begin position="259"/>
        <end position="276"/>
    </location>
</feature>
<feature type="region of interest" description="Disordered" evidence="1">
    <location>
        <begin position="1372"/>
        <end position="1395"/>
    </location>
</feature>
<dbReference type="PANTHER" id="PTHR33775:SF1">
    <property type="entry name" value="PROLINE-RICH BASIC PROTEIN 1"/>
    <property type="match status" value="1"/>
</dbReference>
<sequence length="2332" mass="255442">DRWVLDGDSYSFLRSPPRTFDLQNLDAPNRVEIFDITAIPSHRSAISETTCLCDIFGDDSESLSLSSIPSSTTFLRKETEQTEQTLPADDANDSSGSYHTASGSDSGDTTEVTYATPSPENIKDVSTCDTNSSPFDSTIFSDSKNGPLHCTPPPSRVNSDDLSHAENWEEPQVSVSTSVVNETEKMNVSEPQDLNSATSLIASENESLEDREPAFNEKEVNTTPEHTNTSPILDNVVSSENTEEMYNHSSQHEDFLSQPMASNSRSPSELYNTPPTEDNCSPIAHMPTSPPNRDINFIPELKVTSSPSPVSREISCTPVSSGKSSPALLNLGSGQAENTLEFQDLKDTCGTTSLSTLPTDDNMEIDSPTISTATTESVCSTDARETPASSEISDICSSPDVLASAHSPELVIIHSPLGYTISPSPTNDRMVYSTEPEASPSPHEIECHEICSAPAHSPEPAIVHSPQSYTNNPSPTSEREVYSIESEASPSPHEIDRHEICSAPAHSPEPVIIHSPQSYTNNPFPTSEREVYSTEPEASSSSPVITGIDYCDICSSLDHSPEPETNHLTMDYTISPSPTNEIKVFSTECDDLPHSPAITRTDYVLTPAYSRGSTPELRSITSTPNSRQNYLTPELTSPTPSLELRSVTYSPEMRTMSYSVLPQNTNSPTIESFTSSAVSLAEILAPEVERTVCDNCSEMSNSLFGEDASVSPVSRNVLSTPGSISRPSSNASDHNRDNALSPDLQPSALESSTSLEQMENQPSPIICERMNLSLCPIESRHCDDLAHTKTFEQTTTVLDEFRNATPQVLSQMPILQDPHTSTTTATRIEKVQEVVCDDTDLNTESVEIKQCHLDVYDNSETEMLKNDTASTNIKFSQLPVALSESPQVICKDNVGEYDRQPCREKEESGKRGGEGVETMGEGSYRGEQVELSFSARNRKGPAGHSPALSSRDPKSGIPARCYFESHPTAPQQQSQLRAQGSQQENKSGARRLQSSVQGKFSSAGFLPPECLGETSSMGSEFDEADNEVKWFTDLAFTSLSSPQVDYLDMYNSSHRSSTNVSQPSTNVDSPGAVAWMNYADLRGSTLHDHDDLLRSSSFVPHDGLDPAKRFEMGSFECVDVALETKEESSRKKRTVPKRQIQLLRRNTDESKPTQNTENVLDSLSTPRLSKDTFVRQHSTPVFVQKEMSREEPASPQTDRKRMMQKSLSLDDASPKTQMASCIIKSVLSKKMQDAQNEPLGDLSPTGYKNRRPGISPSSFDGVQSSTEKCSLSSSQHSECTFSSEDFAFKEERSPQPQRKKCAPKVPPKPTFRPAFMHTGVAELTREETRPKLLYPFKDKAFVKPNGKNDKKEGMGDNNRDTSAAVATQTVTMQRRMTSRDTERHTTQENRRQHGGKSVFMSKTPEITLKPSTIKDKKKSSLKVSLSPDIERSREMCEYQSMDKSAEDVEVDVTNTKDDDKTKSVIHKVRDVRKLVKNTYNLSFKASNSTSAAEDAPIQEKREKPPQAPALQIECKAISWKDKQTDSKAIHWQGGTQAVDISKISQPWLAAEMSRDTDITEIKSKASLPMIRSKDSQCTTFGGLYEPDKITERSSGQCNMSAMQAMPPRPPSKDREVSALMVLQDGTSKIQNSFESTIADSNHIKATSNSHSVSMLLKEKGMQADIGVCDVITVGESATAKHVNRLEVPLQACLSEAQASSSLGNAVLDNNSSKTHCQNSPQLKPKEQSESAKVTLAKESPLQPRKEQDKTEISATTTMTQIATNLTSCKPVLRSISTNIKNNATPATGSKEIELPIQVRSISSDRLKPFVPPKPSYKQSLAETKSSDPPKPDTQTTCVVQQQTKLSNELKKNYVNKDQLNEVSSNNTKRLAVSAVSSYKPPPIPVTTTPSTVQKSTTFTSVDQPLSSAFLQATSTSQQMTTSFIQDHSILASSFASNPSDKPTGSQTHSRTQPVTRPSSNNRFHTEDYRFYASDDPPSYDERESFSPVRVSDLPQQRGYHPSTKQSACSCTQTSHPQGRTPPASPSQVLSCPGAPPQAQVRPHQSRPDGHALNYSPVSTNSSAPHASALVQPLHHPRACPVPNTQSYSDDQLLASGPRSERRPNRSPQVVGPASYHEYAHSANMPQLFNPQELPPSFAHDYGHDGPGGASVLYPENTSGISCGQAPRRVLLDPDTGKYFYVEVPMQPLRKMLFDPELGQYVEVLIPQQAMSHSGLYPPAAPPYSSLHNPGLYAPQYLPYAVPSYPAIPSGAQQVRHPEAPHVPTTLHQTSLRYGSPASQMPRNDPKGHSSLDQSYLESMYYIPTGINASPNSTPSDCYHKPSSNLPSGGRRV</sequence>
<keyword evidence="4" id="KW-1185">Reference proteome</keyword>
<dbReference type="Pfam" id="PF15232">
    <property type="entry name" value="DUF4585"/>
    <property type="match status" value="1"/>
</dbReference>
<feature type="compositionally biased region" description="Basic and acidic residues" evidence="1">
    <location>
        <begin position="1377"/>
        <end position="1391"/>
    </location>
</feature>
<feature type="compositionally biased region" description="Polar residues" evidence="1">
    <location>
        <begin position="2266"/>
        <end position="2281"/>
    </location>
</feature>
<feature type="region of interest" description="Disordered" evidence="1">
    <location>
        <begin position="1805"/>
        <end position="1834"/>
    </location>
</feature>
<feature type="compositionally biased region" description="Polar residues" evidence="1">
    <location>
        <begin position="1255"/>
        <end position="1265"/>
    </location>
</feature>
<reference evidence="3" key="1">
    <citation type="submission" date="2021-02" db="EMBL/GenBank/DDBJ databases">
        <title>Comparative genomics reveals that relaxation of natural selection precedes convergent phenotypic evolution of cavefish.</title>
        <authorList>
            <person name="Peng Z."/>
        </authorList>
    </citation>
    <scope>NUCLEOTIDE SEQUENCE</scope>
    <source>
        <tissue evidence="3">Muscle</tissue>
    </source>
</reference>
<proteinExistence type="predicted"/>
<feature type="region of interest" description="Disordered" evidence="1">
    <location>
        <begin position="353"/>
        <end position="394"/>
    </location>
</feature>
<comment type="caution">
    <text evidence="3">The sequence shown here is derived from an EMBL/GenBank/DDBJ whole genome shotgun (WGS) entry which is preliminary data.</text>
</comment>
<feature type="region of interest" description="Disordered" evidence="1">
    <location>
        <begin position="1237"/>
        <end position="1265"/>
    </location>
</feature>
<feature type="region of interest" description="Disordered" evidence="1">
    <location>
        <begin position="2266"/>
        <end position="2291"/>
    </location>
</feature>
<feature type="region of interest" description="Disordered" evidence="1">
    <location>
        <begin position="1933"/>
        <end position="2112"/>
    </location>
</feature>
<feature type="compositionally biased region" description="Polar residues" evidence="1">
    <location>
        <begin position="2002"/>
        <end position="2017"/>
    </location>
</feature>
<feature type="compositionally biased region" description="Polar residues" evidence="1">
    <location>
        <begin position="748"/>
        <end position="760"/>
    </location>
</feature>
<feature type="compositionally biased region" description="Polar residues" evidence="1">
    <location>
        <begin position="711"/>
        <end position="732"/>
    </location>
</feature>
<feature type="compositionally biased region" description="Polar residues" evidence="1">
    <location>
        <begin position="2310"/>
        <end position="2326"/>
    </location>
</feature>
<feature type="compositionally biased region" description="Basic and acidic residues" evidence="1">
    <location>
        <begin position="158"/>
        <end position="167"/>
    </location>
</feature>
<feature type="region of interest" description="Disordered" evidence="1">
    <location>
        <begin position="900"/>
        <end position="1007"/>
    </location>
</feature>
<evidence type="ECO:0000313" key="3">
    <source>
        <dbReference type="EMBL" id="KAI7801614.1"/>
    </source>
</evidence>
<feature type="compositionally biased region" description="Polar residues" evidence="1">
    <location>
        <begin position="127"/>
        <end position="144"/>
    </location>
</feature>
<feature type="compositionally biased region" description="Polar residues" evidence="1">
    <location>
        <begin position="2055"/>
        <end position="2064"/>
    </location>
</feature>
<feature type="region of interest" description="Disordered" evidence="1">
    <location>
        <begin position="609"/>
        <end position="641"/>
    </location>
</feature>
<feature type="region of interest" description="Disordered" evidence="1">
    <location>
        <begin position="2310"/>
        <end position="2332"/>
    </location>
</feature>
<feature type="region of interest" description="Disordered" evidence="1">
    <location>
        <begin position="1486"/>
        <end position="1507"/>
    </location>
</feature>
<feature type="region of interest" description="Disordered" evidence="1">
    <location>
        <begin position="73"/>
        <end position="174"/>
    </location>
</feature>
<feature type="region of interest" description="Disordered" evidence="1">
    <location>
        <begin position="1125"/>
        <end position="1163"/>
    </location>
</feature>
<feature type="region of interest" description="Disordered" evidence="1">
    <location>
        <begin position="1704"/>
        <end position="1753"/>
    </location>
</feature>
<feature type="compositionally biased region" description="Basic and acidic residues" evidence="1">
    <location>
        <begin position="900"/>
        <end position="914"/>
    </location>
</feature>
<feature type="region of interest" description="Disordered" evidence="1">
    <location>
        <begin position="204"/>
        <end position="276"/>
    </location>
</feature>
<dbReference type="PANTHER" id="PTHR33775">
    <property type="entry name" value="CARDIAC-ENRICHED FHL2-INTERACTING PROTEIN-RELATED"/>
    <property type="match status" value="1"/>
</dbReference>
<dbReference type="EMBL" id="JAFHDT010000013">
    <property type="protein sequence ID" value="KAI7801614.1"/>
    <property type="molecule type" value="Genomic_DNA"/>
</dbReference>
<dbReference type="InterPro" id="IPR027838">
    <property type="entry name" value="DUF4585"/>
</dbReference>
<organism evidence="3 4">
    <name type="scientific">Triplophysa rosa</name>
    <name type="common">Cave loach</name>
    <dbReference type="NCBI Taxonomy" id="992332"/>
    <lineage>
        <taxon>Eukaryota</taxon>
        <taxon>Metazoa</taxon>
        <taxon>Chordata</taxon>
        <taxon>Craniata</taxon>
        <taxon>Vertebrata</taxon>
        <taxon>Euteleostomi</taxon>
        <taxon>Actinopterygii</taxon>
        <taxon>Neopterygii</taxon>
        <taxon>Teleostei</taxon>
        <taxon>Ostariophysi</taxon>
        <taxon>Cypriniformes</taxon>
        <taxon>Nemacheilidae</taxon>
        <taxon>Triplophysa</taxon>
    </lineage>
</organism>
<feature type="domain" description="DUF4585" evidence="2">
    <location>
        <begin position="2164"/>
        <end position="2232"/>
    </location>
</feature>
<feature type="region of interest" description="Disordered" evidence="1">
    <location>
        <begin position="709"/>
        <end position="760"/>
    </location>
</feature>
<dbReference type="Proteomes" id="UP001059041">
    <property type="component" value="Linkage Group LG13"/>
</dbReference>
<feature type="compositionally biased region" description="Polar residues" evidence="1">
    <location>
        <begin position="619"/>
        <end position="640"/>
    </location>
</feature>
<feature type="non-terminal residue" evidence="3">
    <location>
        <position position="1"/>
    </location>
</feature>
<protein>
    <recommendedName>
        <fullName evidence="2">DUF4585 domain-containing protein</fullName>
    </recommendedName>
</protein>
<feature type="compositionally biased region" description="Polar residues" evidence="1">
    <location>
        <begin position="1704"/>
        <end position="1721"/>
    </location>
</feature>
<feature type="region of interest" description="Disordered" evidence="1">
    <location>
        <begin position="1185"/>
        <end position="1213"/>
    </location>
</feature>
<dbReference type="InterPro" id="IPR052303">
    <property type="entry name" value="CEFIP"/>
</dbReference>
<feature type="compositionally biased region" description="Low complexity" evidence="1">
    <location>
        <begin position="971"/>
        <end position="983"/>
    </location>
</feature>
<evidence type="ECO:0000313" key="4">
    <source>
        <dbReference type="Proteomes" id="UP001059041"/>
    </source>
</evidence>
<feature type="compositionally biased region" description="Polar residues" evidence="1">
    <location>
        <begin position="221"/>
        <end position="240"/>
    </location>
</feature>
<feature type="compositionally biased region" description="Polar residues" evidence="1">
    <location>
        <begin position="1933"/>
        <end position="1962"/>
    </location>
</feature>
<evidence type="ECO:0000259" key="2">
    <source>
        <dbReference type="Pfam" id="PF15232"/>
    </source>
</evidence>
<feature type="compositionally biased region" description="Polar residues" evidence="1">
    <location>
        <begin position="368"/>
        <end position="380"/>
    </location>
</feature>
<gene>
    <name evidence="3" type="ORF">IRJ41_017503</name>
</gene>
<feature type="compositionally biased region" description="Polar residues" evidence="1">
    <location>
        <begin position="93"/>
        <end position="119"/>
    </location>
</feature>
<feature type="compositionally biased region" description="Polar residues" evidence="1">
    <location>
        <begin position="1152"/>
        <end position="1163"/>
    </location>
</feature>